<feature type="transmembrane region" description="Helical" evidence="1">
    <location>
        <begin position="106"/>
        <end position="128"/>
    </location>
</feature>
<organism evidence="2 3">
    <name type="scientific">Actinobacteria bacterium BACL2 MAG-120802-bin41</name>
    <dbReference type="NCBI Taxonomy" id="1655568"/>
    <lineage>
        <taxon>Bacteria</taxon>
        <taxon>Bacillati</taxon>
        <taxon>Actinomycetota</taxon>
        <taxon>Actinomycetes</taxon>
        <taxon>Actinomycetes incertae sedis</taxon>
        <taxon>ac1 cluster</taxon>
    </lineage>
</organism>
<dbReference type="AlphaFoldDB" id="A0A0R2NKZ9"/>
<feature type="transmembrane region" description="Helical" evidence="1">
    <location>
        <begin position="48"/>
        <end position="66"/>
    </location>
</feature>
<keyword evidence="1" id="KW-0472">Membrane</keyword>
<evidence type="ECO:0000313" key="3">
    <source>
        <dbReference type="Proteomes" id="UP000053941"/>
    </source>
</evidence>
<keyword evidence="1" id="KW-0812">Transmembrane</keyword>
<keyword evidence="1" id="KW-1133">Transmembrane helix</keyword>
<evidence type="ECO:0000313" key="2">
    <source>
        <dbReference type="EMBL" id="KRO26447.1"/>
    </source>
</evidence>
<gene>
    <name evidence="2" type="ORF">ABR60_02190</name>
</gene>
<sequence length="140" mass="14861">MRSSLPTPSIKSPIKGAGLTKPGVVILQFLAISFVALIEIFFRSNVGFLTGLAIWASYYGALIYGRDGTTYVAVVNPPLAFGLAAILLLPSVGGASLSITRLGVDLVSGLASVAPFLITGSIFGWWYYFKERRKLLSSGS</sequence>
<name>A0A0R2NKZ9_9ACTN</name>
<protein>
    <submittedName>
        <fullName evidence="2">Uncharacterized protein</fullName>
    </submittedName>
</protein>
<comment type="caution">
    <text evidence="2">The sequence shown here is derived from an EMBL/GenBank/DDBJ whole genome shotgun (WGS) entry which is preliminary data.</text>
</comment>
<feature type="transmembrane region" description="Helical" evidence="1">
    <location>
        <begin position="78"/>
        <end position="100"/>
    </location>
</feature>
<dbReference type="Proteomes" id="UP000053941">
    <property type="component" value="Unassembled WGS sequence"/>
</dbReference>
<dbReference type="EMBL" id="LIAS01000310">
    <property type="protein sequence ID" value="KRO26447.1"/>
    <property type="molecule type" value="Genomic_DNA"/>
</dbReference>
<evidence type="ECO:0000256" key="1">
    <source>
        <dbReference type="SAM" id="Phobius"/>
    </source>
</evidence>
<reference evidence="2 3" key="1">
    <citation type="submission" date="2015-10" db="EMBL/GenBank/DDBJ databases">
        <title>Metagenome-Assembled Genomes uncover a global brackish microbiome.</title>
        <authorList>
            <person name="Hugerth L.W."/>
            <person name="Larsson J."/>
            <person name="Alneberg J."/>
            <person name="Lindh M.V."/>
            <person name="Legrand C."/>
            <person name="Pinhassi J."/>
            <person name="Andersson A.F."/>
        </authorList>
    </citation>
    <scope>NUCLEOTIDE SEQUENCE [LARGE SCALE GENOMIC DNA]</scope>
    <source>
        <strain evidence="2">BACL2 MAG-120802-bin41</strain>
    </source>
</reference>
<proteinExistence type="predicted"/>
<accession>A0A0R2NKZ9</accession>
<feature type="transmembrane region" description="Helical" evidence="1">
    <location>
        <begin position="21"/>
        <end position="42"/>
    </location>
</feature>